<evidence type="ECO:0000313" key="1">
    <source>
        <dbReference type="EMBL" id="MCP9501696.1"/>
    </source>
</evidence>
<dbReference type="EMBL" id="QSAV01000011">
    <property type="protein sequence ID" value="RGW81110.1"/>
    <property type="molecule type" value="Genomic_DNA"/>
</dbReference>
<dbReference type="EMBL" id="QRIN01000004">
    <property type="protein sequence ID" value="RHG68883.1"/>
    <property type="molecule type" value="Genomic_DNA"/>
</dbReference>
<dbReference type="EMBL" id="QRNB01000040">
    <property type="protein sequence ID" value="RHK10047.1"/>
    <property type="molecule type" value="Genomic_DNA"/>
</dbReference>
<dbReference type="Proteomes" id="UP001204486">
    <property type="component" value="Unassembled WGS sequence"/>
</dbReference>
<dbReference type="EMBL" id="JANDXR010000009">
    <property type="protein sequence ID" value="MCP9501696.1"/>
    <property type="molecule type" value="Genomic_DNA"/>
</dbReference>
<evidence type="ECO:0000313" key="7">
    <source>
        <dbReference type="EMBL" id="RGW81110.1"/>
    </source>
</evidence>
<evidence type="ECO:0000313" key="2">
    <source>
        <dbReference type="EMBL" id="MCP9548196.1"/>
    </source>
</evidence>
<dbReference type="EMBL" id="QRVN01000002">
    <property type="protein sequence ID" value="RGS48667.1"/>
    <property type="molecule type" value="Genomic_DNA"/>
</dbReference>
<dbReference type="EMBL" id="JANDWU010000001">
    <property type="protein sequence ID" value="MCP9548196.1"/>
    <property type="molecule type" value="Genomic_DNA"/>
</dbReference>
<dbReference type="Proteomes" id="UP001209074">
    <property type="component" value="Unassembled WGS sequence"/>
</dbReference>
<evidence type="ECO:0008006" key="15">
    <source>
        <dbReference type="Google" id="ProtNLM"/>
    </source>
</evidence>
<gene>
    <name evidence="9" type="ORF">DW079_08545</name>
    <name evidence="8" type="ORF">DW250_01495</name>
    <name evidence="7" type="ORF">DWV53_04610</name>
    <name evidence="6" type="ORF">DWX90_01595</name>
    <name evidence="5" type="ORF">DWY11_02895</name>
    <name evidence="3" type="ORF">NNC55_02040</name>
    <name evidence="2" type="ORF">NNC68_01695</name>
    <name evidence="1" type="ORF">NND11_09055</name>
    <name evidence="4" type="ORF">ONT05_04800</name>
</gene>
<dbReference type="EMBL" id="JANDWN010000003">
    <property type="protein sequence ID" value="MCP9598741.1"/>
    <property type="molecule type" value="Genomic_DNA"/>
</dbReference>
<proteinExistence type="predicted"/>
<dbReference type="EMBL" id="JAPDUS010000006">
    <property type="protein sequence ID" value="MCW4092888.1"/>
    <property type="molecule type" value="Genomic_DNA"/>
</dbReference>
<dbReference type="AlphaFoldDB" id="A0A3E5EB94"/>
<sequence length="80" mass="9259">MEGQTKLSAGQIGILINARIKDMAMWLMEDFKYSLEEALDCVYNSELFEKLQDLETGLYYQSSGYNYELLKEEIKYGKVG</sequence>
<dbReference type="Proteomes" id="UP001206014">
    <property type="component" value="Unassembled WGS sequence"/>
</dbReference>
<evidence type="ECO:0000313" key="11">
    <source>
        <dbReference type="Proteomes" id="UP000285776"/>
    </source>
</evidence>
<dbReference type="RefSeq" id="WP_117586144.1">
    <property type="nucleotide sequence ID" value="NZ_JAHOEU010000074.1"/>
</dbReference>
<name>A0A3E5EB94_9BACT</name>
<protein>
    <recommendedName>
        <fullName evidence="15">DUF3791 domain-containing protein</fullName>
    </recommendedName>
</protein>
<reference evidence="10 11" key="1">
    <citation type="submission" date="2018-08" db="EMBL/GenBank/DDBJ databases">
        <title>A genome reference for cultivated species of the human gut microbiota.</title>
        <authorList>
            <person name="Zou Y."/>
            <person name="Xue W."/>
            <person name="Luo G."/>
        </authorList>
    </citation>
    <scope>NUCLEOTIDE SEQUENCE [LARGE SCALE GENOMIC DNA]</scope>
    <source>
        <strain evidence="7 11">AF10-17</strain>
        <strain evidence="6 12">AF22-1</strain>
        <strain evidence="5 10">AF24-12</strain>
        <strain evidence="9 13">AF46-2NS</strain>
        <strain evidence="8 14">AM22-1</strain>
    </source>
</reference>
<evidence type="ECO:0000313" key="9">
    <source>
        <dbReference type="EMBL" id="RHK10047.1"/>
    </source>
</evidence>
<accession>A0A3E5EB94</accession>
<evidence type="ECO:0000313" key="4">
    <source>
        <dbReference type="EMBL" id="MCW4092888.1"/>
    </source>
</evidence>
<reference evidence="1" key="2">
    <citation type="submission" date="2022-07" db="EMBL/GenBank/DDBJ databases">
        <title>Prevotella copri.</title>
        <authorList>
            <person name="Yang C."/>
        </authorList>
    </citation>
    <scope>NUCLEOTIDE SEQUENCE</scope>
    <source>
        <strain evidence="3">HF1476</strain>
        <strain evidence="2">HF1805</strain>
        <strain evidence="1">HF88</strain>
    </source>
</reference>
<dbReference type="Proteomes" id="UP000286113">
    <property type="component" value="Unassembled WGS sequence"/>
</dbReference>
<dbReference type="Proteomes" id="UP000283872">
    <property type="component" value="Unassembled WGS sequence"/>
</dbReference>
<dbReference type="Proteomes" id="UP000286211">
    <property type="component" value="Unassembled WGS sequence"/>
</dbReference>
<dbReference type="Proteomes" id="UP001205506">
    <property type="component" value="Unassembled WGS sequence"/>
</dbReference>
<evidence type="ECO:0000313" key="3">
    <source>
        <dbReference type="EMBL" id="MCP9598741.1"/>
    </source>
</evidence>
<organism evidence="7 11">
    <name type="scientific">Segatella copri</name>
    <dbReference type="NCBI Taxonomy" id="165179"/>
    <lineage>
        <taxon>Bacteria</taxon>
        <taxon>Pseudomonadati</taxon>
        <taxon>Bacteroidota</taxon>
        <taxon>Bacteroidia</taxon>
        <taxon>Bacteroidales</taxon>
        <taxon>Prevotellaceae</taxon>
        <taxon>Segatella</taxon>
    </lineage>
</organism>
<dbReference type="Proteomes" id="UP000285776">
    <property type="component" value="Unassembled WGS sequence"/>
</dbReference>
<evidence type="ECO:0000313" key="12">
    <source>
        <dbReference type="Proteomes" id="UP000286113"/>
    </source>
</evidence>
<evidence type="ECO:0000313" key="8">
    <source>
        <dbReference type="EMBL" id="RHG68883.1"/>
    </source>
</evidence>
<dbReference type="EMBL" id="QRVA01000004">
    <property type="protein sequence ID" value="RGS18291.1"/>
    <property type="molecule type" value="Genomic_DNA"/>
</dbReference>
<evidence type="ECO:0000313" key="13">
    <source>
        <dbReference type="Proteomes" id="UP000286211"/>
    </source>
</evidence>
<comment type="caution">
    <text evidence="7">The sequence shown here is derived from an EMBL/GenBank/DDBJ whole genome shotgun (WGS) entry which is preliminary data.</text>
</comment>
<evidence type="ECO:0000313" key="5">
    <source>
        <dbReference type="EMBL" id="RGS18291.1"/>
    </source>
</evidence>
<evidence type="ECO:0000313" key="10">
    <source>
        <dbReference type="Proteomes" id="UP000283872"/>
    </source>
</evidence>
<reference evidence="4" key="3">
    <citation type="submission" date="2022-11" db="EMBL/GenBank/DDBJ databases">
        <title>Genomic repertoires linked with pathogenic potency of arthritogenic Prevotella copri isolated from the gut of rheumatoid arthritis patients.</title>
        <authorList>
            <person name="Nii T."/>
            <person name="Maeda Y."/>
            <person name="Motooka D."/>
            <person name="Naito M."/>
            <person name="Matsumoto Y."/>
            <person name="Ogawa T."/>
            <person name="Oguro-Igashira E."/>
            <person name="Kishikawa T."/>
            <person name="Yamashita M."/>
            <person name="Koizumi S."/>
            <person name="Kurakawa T."/>
            <person name="Okumura R."/>
            <person name="Kayama H."/>
            <person name="Murakami M."/>
            <person name="Sakaguchi T."/>
            <person name="Das B."/>
            <person name="Nakamura S."/>
            <person name="Okada Y."/>
            <person name="Kumanogoh A."/>
            <person name="Takeda K."/>
        </authorList>
    </citation>
    <scope>NUCLEOTIDE SEQUENCE</scope>
    <source>
        <strain evidence="4">N016-13</strain>
    </source>
</reference>
<evidence type="ECO:0000313" key="14">
    <source>
        <dbReference type="Proteomes" id="UP000286501"/>
    </source>
</evidence>
<evidence type="ECO:0000313" key="6">
    <source>
        <dbReference type="EMBL" id="RGS48667.1"/>
    </source>
</evidence>
<dbReference type="Proteomes" id="UP000286501">
    <property type="component" value="Unassembled WGS sequence"/>
</dbReference>